<accession>A0A918RQ01</accession>
<comment type="caution">
    <text evidence="1">The sequence shown here is derived from an EMBL/GenBank/DDBJ whole genome shotgun (WGS) entry which is preliminary data.</text>
</comment>
<protein>
    <submittedName>
        <fullName evidence="1">Uncharacterized protein</fullName>
    </submittedName>
</protein>
<dbReference type="EMBL" id="BMZD01000008">
    <property type="protein sequence ID" value="GHA04861.1"/>
    <property type="molecule type" value="Genomic_DNA"/>
</dbReference>
<dbReference type="Proteomes" id="UP000634139">
    <property type="component" value="Unassembled WGS sequence"/>
</dbReference>
<evidence type="ECO:0000313" key="1">
    <source>
        <dbReference type="EMBL" id="GHA04861.1"/>
    </source>
</evidence>
<organism evidence="1 2">
    <name type="scientific">Novosphingobium arvoryzae</name>
    <dbReference type="NCBI Taxonomy" id="1256514"/>
    <lineage>
        <taxon>Bacteria</taxon>
        <taxon>Pseudomonadati</taxon>
        <taxon>Pseudomonadota</taxon>
        <taxon>Alphaproteobacteria</taxon>
        <taxon>Sphingomonadales</taxon>
        <taxon>Sphingomonadaceae</taxon>
        <taxon>Novosphingobium</taxon>
    </lineage>
</organism>
<keyword evidence="2" id="KW-1185">Reference proteome</keyword>
<gene>
    <name evidence="1" type="ORF">GCM10011617_27280</name>
</gene>
<proteinExistence type="predicted"/>
<name>A0A918RQ01_9SPHN</name>
<dbReference type="AlphaFoldDB" id="A0A918RQ01"/>
<reference evidence="1" key="1">
    <citation type="journal article" date="2014" name="Int. J. Syst. Evol. Microbiol.">
        <title>Complete genome sequence of Corynebacterium casei LMG S-19264T (=DSM 44701T), isolated from a smear-ripened cheese.</title>
        <authorList>
            <consortium name="US DOE Joint Genome Institute (JGI-PGF)"/>
            <person name="Walter F."/>
            <person name="Albersmeier A."/>
            <person name="Kalinowski J."/>
            <person name="Ruckert C."/>
        </authorList>
    </citation>
    <scope>NUCLEOTIDE SEQUENCE</scope>
    <source>
        <strain evidence="1">KCTC 32422</strain>
    </source>
</reference>
<dbReference type="RefSeq" id="WP_189542482.1">
    <property type="nucleotide sequence ID" value="NZ_BMZD01000008.1"/>
</dbReference>
<sequence>MNPEIIAKFRPVAPPRIIEDAYTADQFERLVGVVTENGPWSLILAQHFKTPEEVIATTTGSVPEGFQPTWDMFLSPVFRGYLAKGSTSLYPEIEDCFLNIKFLDLAREYWGAKYAQPESMLFNIQGPCPMGGMPHIDGTRFRGIDMDNTPPWLMNTMCKSTLFQRWQAKKAQVIAWYYKGSVGGGFHYWPDGPANPFKTVPAPMWGRAVVVENEMMYHTAEANGPEDMRRPAGLDITSLIEPDRAHPGGWQITTDGQVIQQIPVEEMRYLFHWNAQIFMDLDELKLTLDHKDDLTHDQVFDTFIADLRQRGHTFEVPSDPMYDPAFIGLLTRVYDHGYPTHMPTEPLSPLAA</sequence>
<evidence type="ECO:0000313" key="2">
    <source>
        <dbReference type="Proteomes" id="UP000634139"/>
    </source>
</evidence>
<reference evidence="1" key="2">
    <citation type="submission" date="2020-09" db="EMBL/GenBank/DDBJ databases">
        <authorList>
            <person name="Sun Q."/>
            <person name="Kim S."/>
        </authorList>
    </citation>
    <scope>NUCLEOTIDE SEQUENCE</scope>
    <source>
        <strain evidence="1">KCTC 32422</strain>
    </source>
</reference>